<evidence type="ECO:0000256" key="1">
    <source>
        <dbReference type="SAM" id="MobiDB-lite"/>
    </source>
</evidence>
<dbReference type="SUPFAM" id="SSF111369">
    <property type="entry name" value="HlyD-like secretion proteins"/>
    <property type="match status" value="1"/>
</dbReference>
<dbReference type="EMBL" id="ADZX01000089">
    <property type="protein sequence ID" value="EFK97639.1"/>
    <property type="molecule type" value="Genomic_DNA"/>
</dbReference>
<evidence type="ECO:0000256" key="2">
    <source>
        <dbReference type="SAM" id="Phobius"/>
    </source>
</evidence>
<dbReference type="Gene3D" id="1.10.287.470">
    <property type="entry name" value="Helix hairpin bin"/>
    <property type="match status" value="1"/>
</dbReference>
<dbReference type="AlphaFoldDB" id="D9PFM7"/>
<name>D9PFM7_9ZZZZ</name>
<dbReference type="Gene3D" id="2.40.50.100">
    <property type="match status" value="1"/>
</dbReference>
<evidence type="ECO:0000259" key="3">
    <source>
        <dbReference type="Pfam" id="PF25917"/>
    </source>
</evidence>
<reference evidence="4" key="1">
    <citation type="submission" date="2010-07" db="EMBL/GenBank/DDBJ databases">
        <authorList>
            <consortium name="CONSOLIDER consortium CSD2007-00005"/>
            <person name="Guazzaroni M.-E."/>
            <person name="Richter M."/>
            <person name="Garcia-Salamanca A."/>
            <person name="Yarza P."/>
            <person name="Ferrer M."/>
        </authorList>
    </citation>
    <scope>NUCLEOTIDE SEQUENCE</scope>
</reference>
<gene>
    <name evidence="4" type="ORF">LDC_0309</name>
</gene>
<organism evidence="4">
    <name type="scientific">sediment metagenome</name>
    <dbReference type="NCBI Taxonomy" id="749907"/>
    <lineage>
        <taxon>unclassified sequences</taxon>
        <taxon>metagenomes</taxon>
        <taxon>ecological metagenomes</taxon>
    </lineage>
</organism>
<proteinExistence type="predicted"/>
<accession>D9PFM7</accession>
<feature type="region of interest" description="Disordered" evidence="1">
    <location>
        <begin position="130"/>
        <end position="151"/>
    </location>
</feature>
<feature type="transmembrane region" description="Helical" evidence="2">
    <location>
        <begin position="7"/>
        <end position="25"/>
    </location>
</feature>
<comment type="caution">
    <text evidence="4">The sequence shown here is derived from an EMBL/GenBank/DDBJ whole genome shotgun (WGS) entry which is preliminary data.</text>
</comment>
<keyword evidence="2" id="KW-0812">Transmembrane</keyword>
<reference evidence="4" key="2">
    <citation type="journal article" date="2011" name="Microb. Ecol.">
        <title>Taxonomic and Functional Metagenomic Profiling of the Microbial Community in the Anoxic Sediment of a Sub-saline Shallow Lake (Laguna de Carrizo, Central Spain).</title>
        <authorList>
            <person name="Ferrer M."/>
            <person name="Guazzaroni M.E."/>
            <person name="Richter M."/>
            <person name="Garcia-Salamanca A."/>
            <person name="Yarza P."/>
            <person name="Suarez-Suarez A."/>
            <person name="Solano J."/>
            <person name="Alcaide M."/>
            <person name="van Dillewijn P."/>
            <person name="Molina-Henares M.A."/>
            <person name="Lopez-Cortes N."/>
            <person name="Al-Ramahi Y."/>
            <person name="Guerrero C."/>
            <person name="Acosta A."/>
            <person name="de Eugenio L.I."/>
            <person name="Martinez V."/>
            <person name="Marques S."/>
            <person name="Rojo F."/>
            <person name="Santero E."/>
            <person name="Genilloud O."/>
            <person name="Perez-Perez J."/>
            <person name="Rossello-Mora R."/>
            <person name="Ramos J.L."/>
        </authorList>
    </citation>
    <scope>NUCLEOTIDE SEQUENCE</scope>
</reference>
<feature type="transmembrane region" description="Helical" evidence="2">
    <location>
        <begin position="31"/>
        <end position="52"/>
    </location>
</feature>
<keyword evidence="2" id="KW-1133">Transmembrane helix</keyword>
<dbReference type="InterPro" id="IPR050739">
    <property type="entry name" value="MFP"/>
</dbReference>
<keyword evidence="2" id="KW-0472">Membrane</keyword>
<protein>
    <submittedName>
        <fullName evidence="4">Multidrug resistance efflux pump</fullName>
    </submittedName>
</protein>
<dbReference type="Pfam" id="PF25917">
    <property type="entry name" value="BSH_RND"/>
    <property type="match status" value="1"/>
</dbReference>
<dbReference type="PANTHER" id="PTHR30386">
    <property type="entry name" value="MEMBRANE FUSION SUBUNIT OF EMRAB-TOLC MULTIDRUG EFFLUX PUMP"/>
    <property type="match status" value="1"/>
</dbReference>
<evidence type="ECO:0000313" key="4">
    <source>
        <dbReference type="EMBL" id="EFK97639.1"/>
    </source>
</evidence>
<feature type="domain" description="Multidrug resistance protein MdtA-like barrel-sandwich hybrid" evidence="3">
    <location>
        <begin position="64"/>
        <end position="106"/>
    </location>
</feature>
<sequence>MEIILLGIYSFFVWLIFIKFKWLPWNTTSQVTVAIIPIVALTVLILVLNVVAPSSADVRVFKYTVPIVSQVRGRVIEVPVEEGNRLVKKGDVLFRVDPTQYQLTVNSLKAQRGRRRGRQSATARAIEVGHRCDGGAAHTHRPRAQTRAAEP</sequence>
<dbReference type="InterPro" id="IPR058625">
    <property type="entry name" value="MdtA-like_BSH"/>
</dbReference>